<feature type="domain" description="GCF C-terminal" evidence="6">
    <location>
        <begin position="532"/>
        <end position="681"/>
    </location>
</feature>
<keyword evidence="4" id="KW-0175">Coiled coil</keyword>
<dbReference type="PANTHER" id="PTHR12214">
    <property type="entry name" value="GC-RICH SEQUENCE DNA-BINDING FACTOR"/>
    <property type="match status" value="1"/>
</dbReference>
<dbReference type="GO" id="GO:0005634">
    <property type="term" value="C:nucleus"/>
    <property type="evidence" value="ECO:0007669"/>
    <property type="project" value="UniProtKB-SubCell"/>
</dbReference>
<comment type="similarity">
    <text evidence="2">Belongs to the GCF family.</text>
</comment>
<keyword evidence="7" id="KW-1185">Reference proteome</keyword>
<evidence type="ECO:0000313" key="7">
    <source>
        <dbReference type="Proteomes" id="UP000492821"/>
    </source>
</evidence>
<proteinExistence type="inferred from homology"/>
<feature type="region of interest" description="Disordered" evidence="5">
    <location>
        <begin position="1"/>
        <end position="32"/>
    </location>
</feature>
<evidence type="ECO:0000313" key="8">
    <source>
        <dbReference type="WBParaSite" id="Pan_g23777.t1"/>
    </source>
</evidence>
<evidence type="ECO:0000256" key="5">
    <source>
        <dbReference type="SAM" id="MobiDB-lite"/>
    </source>
</evidence>
<dbReference type="WBParaSite" id="Pan_g23777.t1">
    <property type="protein sequence ID" value="Pan_g23777.t1"/>
    <property type="gene ID" value="Pan_g23777"/>
</dbReference>
<feature type="coiled-coil region" evidence="4">
    <location>
        <begin position="80"/>
        <end position="109"/>
    </location>
</feature>
<evidence type="ECO:0000256" key="1">
    <source>
        <dbReference type="ARBA" id="ARBA00004123"/>
    </source>
</evidence>
<dbReference type="AlphaFoldDB" id="A0A7E4VPV5"/>
<accession>A0A7E4VPV5</accession>
<feature type="compositionally biased region" description="Basic and acidic residues" evidence="5">
    <location>
        <begin position="230"/>
        <end position="239"/>
    </location>
</feature>
<reference evidence="7" key="1">
    <citation type="journal article" date="2013" name="Genetics">
        <title>The draft genome and transcriptome of Panagrellus redivivus are shaped by the harsh demands of a free-living lifestyle.</title>
        <authorList>
            <person name="Srinivasan J."/>
            <person name="Dillman A.R."/>
            <person name="Macchietto M.G."/>
            <person name="Heikkinen L."/>
            <person name="Lakso M."/>
            <person name="Fracchia K.M."/>
            <person name="Antoshechkin I."/>
            <person name="Mortazavi A."/>
            <person name="Wong G."/>
            <person name="Sternberg P.W."/>
        </authorList>
    </citation>
    <scope>NUCLEOTIDE SEQUENCE [LARGE SCALE GENOMIC DNA]</scope>
    <source>
        <strain evidence="7">MT8872</strain>
    </source>
</reference>
<feature type="compositionally biased region" description="Acidic residues" evidence="5">
    <location>
        <begin position="205"/>
        <end position="215"/>
    </location>
</feature>
<evidence type="ECO:0000256" key="4">
    <source>
        <dbReference type="SAM" id="Coils"/>
    </source>
</evidence>
<dbReference type="Proteomes" id="UP000492821">
    <property type="component" value="Unassembled WGS sequence"/>
</dbReference>
<sequence>MSASIAFRKPKKSRNQRQRKESESEDAVADVATVSKEPEVVKLDESEDEDIQLIYETAKKSAVLSFDTDEGTDANFQVKKSDHKKRLQKHAKKMKALQAEEEARKHESESEIQIVVKDPIKPKAEVVHDPIILADFQEDHETRARFGGFEDIPDAQAIYEAKKRRDEMRRNGTKQKLSSNNADGFIPLTDPNAAKNVRDRLVREDDNDMSDEDTENPTGQFYSKSLLVSEEERRRREQEEMMYGDVSDESVNGEADEDDEAARKKAESDEEFQQWENSLIRKGVSNHKVKQMRSDNCAVNVEKLPDEGEEDMDIEIVEPTPQARAPNLPKSSKLTLNSIIDSLKMKIEDKQYYIAAQETDLERKINFIAENETAIAGIQADYPVLQEKYRVYQEMNLYIRDLLDCIDEKYETITDIEARIMEMWKLRTEKLIKRRRADIEDENLRCKDIADGRPWKPKPEVTLREVDRQNRRTNRSMQRKMAEINDHNEGLSSDEDEPESDQHKYRKTIVDSLQQAALIFYDAADEYCDVGAIMNKFVDWMLVDQKSFDDAYVAMCLPKLLSPFIRMELLDWNPLRDASRPLHMFDWYQQLLKIGTEKVGFDLENPVVVGLIPAIIEKLFVPRLTKIVQEQWDPFSMSQTRNLTYVISTLIDETPTLTTKSKHVQNLLKAIVDRFKAVCDDDTYIPIFGKAAIANTASGCADFLSRRFWSLVKLMKTANLFNRILSKSALQKLILDGLICRNGVFALQLSPKDQISTLKRAIAVIDEIPADWLPPPDPTSYQSLLNVLKAIVAEAPSSAESLGLRVKIQKFISTVEN</sequence>
<dbReference type="Pfam" id="PF07842">
    <property type="entry name" value="GCFC"/>
    <property type="match status" value="1"/>
</dbReference>
<feature type="region of interest" description="Disordered" evidence="5">
    <location>
        <begin position="163"/>
        <end position="279"/>
    </location>
</feature>
<dbReference type="InterPro" id="IPR022783">
    <property type="entry name" value="GCFC_dom"/>
</dbReference>
<feature type="compositionally biased region" description="Basic residues" evidence="5">
    <location>
        <begin position="8"/>
        <end position="17"/>
    </location>
</feature>
<evidence type="ECO:0000259" key="6">
    <source>
        <dbReference type="Pfam" id="PF07842"/>
    </source>
</evidence>
<keyword evidence="3" id="KW-0539">Nucleus</keyword>
<reference evidence="8" key="2">
    <citation type="submission" date="2020-10" db="UniProtKB">
        <authorList>
            <consortium name="WormBaseParasite"/>
        </authorList>
    </citation>
    <scope>IDENTIFICATION</scope>
</reference>
<organism evidence="7 8">
    <name type="scientific">Panagrellus redivivus</name>
    <name type="common">Microworm</name>
    <dbReference type="NCBI Taxonomy" id="6233"/>
    <lineage>
        <taxon>Eukaryota</taxon>
        <taxon>Metazoa</taxon>
        <taxon>Ecdysozoa</taxon>
        <taxon>Nematoda</taxon>
        <taxon>Chromadorea</taxon>
        <taxon>Rhabditida</taxon>
        <taxon>Tylenchina</taxon>
        <taxon>Panagrolaimomorpha</taxon>
        <taxon>Panagrolaimoidea</taxon>
        <taxon>Panagrolaimidae</taxon>
        <taxon>Panagrellus</taxon>
    </lineage>
</organism>
<dbReference type="InterPro" id="IPR012890">
    <property type="entry name" value="GCFC2-like"/>
</dbReference>
<dbReference type="GO" id="GO:0000398">
    <property type="term" value="P:mRNA splicing, via spliceosome"/>
    <property type="evidence" value="ECO:0007669"/>
    <property type="project" value="InterPro"/>
</dbReference>
<feature type="compositionally biased region" description="Basic and acidic residues" evidence="5">
    <location>
        <begin position="480"/>
        <end position="489"/>
    </location>
</feature>
<comment type="subcellular location">
    <subcellularLocation>
        <location evidence="1">Nucleus</location>
    </subcellularLocation>
</comment>
<name>A0A7E4VPV5_PANRE</name>
<dbReference type="PANTHER" id="PTHR12214:SF0">
    <property type="entry name" value="LD29489P"/>
    <property type="match status" value="1"/>
</dbReference>
<evidence type="ECO:0000256" key="3">
    <source>
        <dbReference type="ARBA" id="ARBA00023242"/>
    </source>
</evidence>
<feature type="region of interest" description="Disordered" evidence="5">
    <location>
        <begin position="467"/>
        <end position="503"/>
    </location>
</feature>
<dbReference type="GO" id="GO:0003677">
    <property type="term" value="F:DNA binding"/>
    <property type="evidence" value="ECO:0007669"/>
    <property type="project" value="InterPro"/>
</dbReference>
<evidence type="ECO:0000256" key="2">
    <source>
        <dbReference type="ARBA" id="ARBA00010801"/>
    </source>
</evidence>
<protein>
    <submittedName>
        <fullName evidence="8">GCFC domain-containing protein</fullName>
    </submittedName>
</protein>